<dbReference type="Gene3D" id="3.40.50.300">
    <property type="entry name" value="P-loop containing nucleotide triphosphate hydrolases"/>
    <property type="match status" value="1"/>
</dbReference>
<evidence type="ECO:0000313" key="12">
    <source>
        <dbReference type="EMBL" id="MDI2090005.1"/>
    </source>
</evidence>
<evidence type="ECO:0000256" key="10">
    <source>
        <dbReference type="RuleBase" id="RU003756"/>
    </source>
</evidence>
<dbReference type="EMBL" id="JASBAO010000001">
    <property type="protein sequence ID" value="MDI2090005.1"/>
    <property type="molecule type" value="Genomic_DNA"/>
</dbReference>
<dbReference type="Gene3D" id="3.40.1170.10">
    <property type="entry name" value="DNA repair protein MutS, domain I"/>
    <property type="match status" value="1"/>
</dbReference>
<protein>
    <recommendedName>
        <fullName evidence="2 9">DNA mismatch repair protein MutS</fullName>
    </recommendedName>
</protein>
<accession>A0ABT6PYR7</accession>
<dbReference type="PANTHER" id="PTHR11361">
    <property type="entry name" value="DNA MISMATCH REPAIR PROTEIN MUTS FAMILY MEMBER"/>
    <property type="match status" value="1"/>
</dbReference>
<dbReference type="SMART" id="SM00534">
    <property type="entry name" value="MUTSac"/>
    <property type="match status" value="1"/>
</dbReference>
<evidence type="ECO:0000256" key="1">
    <source>
        <dbReference type="ARBA" id="ARBA00006271"/>
    </source>
</evidence>
<dbReference type="Pfam" id="PF05188">
    <property type="entry name" value="MutS_II"/>
    <property type="match status" value="1"/>
</dbReference>
<dbReference type="PIRSF" id="PIRSF037677">
    <property type="entry name" value="DNA_mis_repair_Msh6"/>
    <property type="match status" value="1"/>
</dbReference>
<dbReference type="Gene3D" id="1.10.1420.10">
    <property type="match status" value="2"/>
</dbReference>
<dbReference type="PROSITE" id="PS00486">
    <property type="entry name" value="DNA_MISMATCH_REPAIR_2"/>
    <property type="match status" value="1"/>
</dbReference>
<dbReference type="Pfam" id="PF05192">
    <property type="entry name" value="MutS_III"/>
    <property type="match status" value="1"/>
</dbReference>
<dbReference type="SUPFAM" id="SSF53150">
    <property type="entry name" value="DNA repair protein MutS, domain II"/>
    <property type="match status" value="1"/>
</dbReference>
<dbReference type="InterPro" id="IPR000432">
    <property type="entry name" value="DNA_mismatch_repair_MutS_C"/>
</dbReference>
<dbReference type="NCBIfam" id="TIGR01070">
    <property type="entry name" value="mutS1"/>
    <property type="match status" value="1"/>
</dbReference>
<evidence type="ECO:0000256" key="7">
    <source>
        <dbReference type="ARBA" id="ARBA00023204"/>
    </source>
</evidence>
<comment type="caution">
    <text evidence="12">The sequence shown here is derived from an EMBL/GenBank/DDBJ whole genome shotgun (WGS) entry which is preliminary data.</text>
</comment>
<proteinExistence type="inferred from homology"/>
<dbReference type="Proteomes" id="UP001431634">
    <property type="component" value="Unassembled WGS sequence"/>
</dbReference>
<evidence type="ECO:0000256" key="5">
    <source>
        <dbReference type="ARBA" id="ARBA00022840"/>
    </source>
</evidence>
<evidence type="ECO:0000256" key="2">
    <source>
        <dbReference type="ARBA" id="ARBA00021982"/>
    </source>
</evidence>
<keyword evidence="3 10" id="KW-0547">Nucleotide-binding</keyword>
<dbReference type="InterPro" id="IPR036678">
    <property type="entry name" value="MutS_con_dom_sf"/>
</dbReference>
<comment type="function">
    <text evidence="8">This protein is involved in the repair of mismatches in DNA. It is possible that it carries out the mismatch recognition step. This protein has a weak ATPase activity.</text>
</comment>
<evidence type="ECO:0000256" key="8">
    <source>
        <dbReference type="ARBA" id="ARBA00024647"/>
    </source>
</evidence>
<evidence type="ECO:0000313" key="13">
    <source>
        <dbReference type="Proteomes" id="UP001431634"/>
    </source>
</evidence>
<keyword evidence="4 10" id="KW-0227">DNA damage</keyword>
<keyword evidence="13" id="KW-1185">Reference proteome</keyword>
<name>A0ABT6PYR7_9PROT</name>
<evidence type="ECO:0000256" key="6">
    <source>
        <dbReference type="ARBA" id="ARBA00023125"/>
    </source>
</evidence>
<dbReference type="InterPro" id="IPR007696">
    <property type="entry name" value="DNA_mismatch_repair_MutS_core"/>
</dbReference>
<dbReference type="PANTHER" id="PTHR11361:SF34">
    <property type="entry name" value="DNA MISMATCH REPAIR PROTEIN MSH1, MITOCHONDRIAL"/>
    <property type="match status" value="1"/>
</dbReference>
<dbReference type="InterPro" id="IPR027417">
    <property type="entry name" value="P-loop_NTPase"/>
</dbReference>
<organism evidence="12 13">
    <name type="scientific">Commensalibacter oyaizuii</name>
    <dbReference type="NCBI Taxonomy" id="3043873"/>
    <lineage>
        <taxon>Bacteria</taxon>
        <taxon>Pseudomonadati</taxon>
        <taxon>Pseudomonadota</taxon>
        <taxon>Alphaproteobacteria</taxon>
        <taxon>Acetobacterales</taxon>
        <taxon>Acetobacteraceae</taxon>
    </lineage>
</organism>
<dbReference type="InterPro" id="IPR007861">
    <property type="entry name" value="DNA_mismatch_repair_MutS_clamp"/>
</dbReference>
<dbReference type="InterPro" id="IPR045076">
    <property type="entry name" value="MutS"/>
</dbReference>
<dbReference type="Gene3D" id="6.10.140.430">
    <property type="match status" value="1"/>
</dbReference>
<dbReference type="InterPro" id="IPR016151">
    <property type="entry name" value="DNA_mismatch_repair_MutS_N"/>
</dbReference>
<dbReference type="Pfam" id="PF05190">
    <property type="entry name" value="MutS_IV"/>
    <property type="match status" value="1"/>
</dbReference>
<evidence type="ECO:0000259" key="11">
    <source>
        <dbReference type="PROSITE" id="PS00486"/>
    </source>
</evidence>
<gene>
    <name evidence="12" type="primary">mutS</name>
    <name evidence="12" type="ORF">QJV27_01195</name>
</gene>
<evidence type="ECO:0000256" key="3">
    <source>
        <dbReference type="ARBA" id="ARBA00022741"/>
    </source>
</evidence>
<reference evidence="12" key="1">
    <citation type="submission" date="2023-05" db="EMBL/GenBank/DDBJ databases">
        <title>Whole genome sequence of Commensalibacter sp.</title>
        <authorList>
            <person name="Charoenyingcharoen P."/>
            <person name="Yukphan P."/>
        </authorList>
    </citation>
    <scope>NUCLEOTIDE SEQUENCE</scope>
    <source>
        <strain evidence="12">TBRC 16381</strain>
    </source>
</reference>
<dbReference type="InterPro" id="IPR007695">
    <property type="entry name" value="DNA_mismatch_repair_MutS-lik_N"/>
</dbReference>
<keyword evidence="5" id="KW-0067">ATP-binding</keyword>
<dbReference type="Pfam" id="PF00488">
    <property type="entry name" value="MutS_V"/>
    <property type="match status" value="1"/>
</dbReference>
<evidence type="ECO:0000256" key="9">
    <source>
        <dbReference type="NCBIfam" id="TIGR01070"/>
    </source>
</evidence>
<dbReference type="RefSeq" id="WP_281447168.1">
    <property type="nucleotide sequence ID" value="NZ_JASBAO010000001.1"/>
</dbReference>
<dbReference type="SUPFAM" id="SSF48334">
    <property type="entry name" value="DNA repair protein MutS, domain III"/>
    <property type="match status" value="1"/>
</dbReference>
<dbReference type="SUPFAM" id="SSF52540">
    <property type="entry name" value="P-loop containing nucleoside triphosphate hydrolases"/>
    <property type="match status" value="1"/>
</dbReference>
<dbReference type="InterPro" id="IPR017261">
    <property type="entry name" value="DNA_mismatch_repair_MutS/MSH"/>
</dbReference>
<dbReference type="InterPro" id="IPR007860">
    <property type="entry name" value="DNA_mmatch_repair_MutS_con_dom"/>
</dbReference>
<dbReference type="InterPro" id="IPR005748">
    <property type="entry name" value="DNA_mismatch_repair_MutS"/>
</dbReference>
<dbReference type="InterPro" id="IPR036187">
    <property type="entry name" value="DNA_mismatch_repair_MutS_sf"/>
</dbReference>
<comment type="similarity">
    <text evidence="1 10">Belongs to the DNA mismatch repair MutS family.</text>
</comment>
<evidence type="ECO:0000256" key="4">
    <source>
        <dbReference type="ARBA" id="ARBA00022763"/>
    </source>
</evidence>
<feature type="domain" description="DNA mismatch repair proteins mutS family" evidence="11">
    <location>
        <begin position="701"/>
        <end position="717"/>
    </location>
</feature>
<dbReference type="SMART" id="SM00533">
    <property type="entry name" value="MUTSd"/>
    <property type="match status" value="1"/>
</dbReference>
<dbReference type="SUPFAM" id="SSF55271">
    <property type="entry name" value="DNA repair protein MutS, domain I"/>
    <property type="match status" value="1"/>
</dbReference>
<dbReference type="Pfam" id="PF01624">
    <property type="entry name" value="MutS_I"/>
    <property type="match status" value="1"/>
</dbReference>
<dbReference type="Gene3D" id="3.30.420.110">
    <property type="entry name" value="MutS, connector domain"/>
    <property type="match status" value="1"/>
</dbReference>
<dbReference type="NCBIfam" id="NF003810">
    <property type="entry name" value="PRK05399.1"/>
    <property type="match status" value="1"/>
</dbReference>
<sequence>MTIPSSEGATPVMAQWFALKKEQPDALLFFRMGDFFELFFTDAEAAANALDIALTARGTHAEQPIPMCGVPVGTASTYLSRLIKKGFKVAVAEQVESPANRPKGQKGPLARAIVRLITPGTLTEDELLNATQANYILSIIPQAKSKTPHLGIAWIDISTGIFETTSIVQPQLQDLLARVNPSEILAPKDFVLEKHETIKTSLSHLHSFKTAQQELATLFNVNSFNALGDFTQEETIASYELVYYIQKTQSGRIPQLSRPQLQNYQSILAIDPATRSSLEILQNKEGQQDFTLFSSVDHTITAPGARLLAHWLSSPSTKIEQIRAKQEGWIYLQQNTPLLLELRNTLKGSPDLSRSLGRLSLGRGQPRDLSSIRNGLRIARDLAIVLKKIEQETGRSCRLIQTIHQRLLFGDTVLQKLTESLEENPPLKIEEGMMIKEGYDKELDSYRRLRDHSHQIIIALQKKYQEKYNINTLKIKHSNQLGYIIEVTNSNSSKLRDHPDVILRQGTANLSRFTTVELNELSEKILEASMLAAEREKSLFYTLIEHVLQDEQIPILANAMAIIDVLQSCATLYASHHWCVPTLTNDTNFKLKECRHPVVEAAIRHQTTFTPNSCDLSDDKRVMLLTGPNMAGKSTFLRQVALSVILAQSGLPVPAAQADIGIVDHLFSRVGASDDLAHGRSTFMVEMTEAASILHQAGPKSLVVIDEIGRGTSTLDGLAIAWAMLESLHNTIQCRTIFATHFHELVKSTQHLHCLKPFTMKVQEWKNKIIFQYEVIPGAAEHSWGIHVAELAGVPQQTLKRAQYLLDMLENQRNSEQITLPLPHTELENTKQKAVSKEHELLRNMLKKIDPNELTPKQSLNILYELKKIIDK</sequence>
<keyword evidence="7 10" id="KW-0234">DNA repair</keyword>
<keyword evidence="6 10" id="KW-0238">DNA-binding</keyword>